<dbReference type="Proteomes" id="UP000676246">
    <property type="component" value="Unassembled WGS sequence"/>
</dbReference>
<proteinExistence type="predicted"/>
<organism evidence="1 2">
    <name type="scientific">Ideonella alba</name>
    <dbReference type="NCBI Taxonomy" id="2824118"/>
    <lineage>
        <taxon>Bacteria</taxon>
        <taxon>Pseudomonadati</taxon>
        <taxon>Pseudomonadota</taxon>
        <taxon>Betaproteobacteria</taxon>
        <taxon>Burkholderiales</taxon>
        <taxon>Sphaerotilaceae</taxon>
        <taxon>Ideonella</taxon>
    </lineage>
</organism>
<name>A0A941BKY4_9BURK</name>
<evidence type="ECO:0000313" key="2">
    <source>
        <dbReference type="Proteomes" id="UP000676246"/>
    </source>
</evidence>
<comment type="caution">
    <text evidence="1">The sequence shown here is derived from an EMBL/GenBank/DDBJ whole genome shotgun (WGS) entry which is preliminary data.</text>
</comment>
<keyword evidence="2" id="KW-1185">Reference proteome</keyword>
<dbReference type="RefSeq" id="WP_210853548.1">
    <property type="nucleotide sequence ID" value="NZ_JAGQDD010000005.1"/>
</dbReference>
<accession>A0A941BKY4</accession>
<evidence type="ECO:0000313" key="1">
    <source>
        <dbReference type="EMBL" id="MBQ0930619.1"/>
    </source>
</evidence>
<sequence>MDSLKLLLADKDVGFTPTVDLTTKLMDTRQRRMPDSAAYKRVLIGSGAGACFGWRCSKGGLVASAACGAVASTLAGKLFDQLNLRSSPLALIENLRENAAPTMREIQDLLRQCDSLVSLKATRMSCFGVR</sequence>
<protein>
    <submittedName>
        <fullName evidence="1">Uncharacterized protein</fullName>
    </submittedName>
</protein>
<gene>
    <name evidence="1" type="ORF">KAK03_08965</name>
</gene>
<dbReference type="AlphaFoldDB" id="A0A941BKY4"/>
<dbReference type="EMBL" id="JAGQDD010000005">
    <property type="protein sequence ID" value="MBQ0930619.1"/>
    <property type="molecule type" value="Genomic_DNA"/>
</dbReference>
<reference evidence="1 2" key="1">
    <citation type="submission" date="2021-04" db="EMBL/GenBank/DDBJ databases">
        <title>The genome sequence of Ideonella sp. 3Y2.</title>
        <authorList>
            <person name="Liu Y."/>
        </authorList>
    </citation>
    <scope>NUCLEOTIDE SEQUENCE [LARGE SCALE GENOMIC DNA]</scope>
    <source>
        <strain evidence="1 2">3Y2</strain>
    </source>
</reference>